<evidence type="ECO:0000256" key="1">
    <source>
        <dbReference type="PROSITE-ProRule" id="PRU00042"/>
    </source>
</evidence>
<accession>A0AAU9K321</accession>
<dbReference type="SMART" id="SM00355">
    <property type="entry name" value="ZnF_C2H2"/>
    <property type="match status" value="4"/>
</dbReference>
<sequence length="142" mass="16890">MDGPQSIDENYEGNCPQCNFHFEGFKQARAHMAKFHNFTPVCPICSKTEKSTKRLSYHLRTDHPRCSYCSVRFLHREEYYLHNLVKHIEEIIVSNKLLNVINRFEKRCRLCGLKFSKRCYAHLHLQYAHPLLKPFFSNLRSS</sequence>
<comment type="caution">
    <text evidence="3">The sequence shown here is derived from an EMBL/GenBank/DDBJ whole genome shotgun (WGS) entry which is preliminary data.</text>
</comment>
<gene>
    <name evidence="3" type="ORF">BSTOLATCC_MIC46378</name>
</gene>
<dbReference type="AlphaFoldDB" id="A0AAU9K321"/>
<keyword evidence="4" id="KW-1185">Reference proteome</keyword>
<dbReference type="InterPro" id="IPR013087">
    <property type="entry name" value="Znf_C2H2_type"/>
</dbReference>
<protein>
    <recommendedName>
        <fullName evidence="2">C2H2-type domain-containing protein</fullName>
    </recommendedName>
</protein>
<feature type="domain" description="C2H2-type" evidence="2">
    <location>
        <begin position="106"/>
        <end position="134"/>
    </location>
</feature>
<keyword evidence="1" id="KW-0479">Metal-binding</keyword>
<reference evidence="3" key="1">
    <citation type="submission" date="2021-09" db="EMBL/GenBank/DDBJ databases">
        <authorList>
            <consortium name="AG Swart"/>
            <person name="Singh M."/>
            <person name="Singh A."/>
            <person name="Seah K."/>
            <person name="Emmerich C."/>
        </authorList>
    </citation>
    <scope>NUCLEOTIDE SEQUENCE</scope>
    <source>
        <strain evidence="3">ATCC30299</strain>
    </source>
</reference>
<evidence type="ECO:0000259" key="2">
    <source>
        <dbReference type="PROSITE" id="PS50157"/>
    </source>
</evidence>
<proteinExistence type="predicted"/>
<organism evidence="3 4">
    <name type="scientific">Blepharisma stoltei</name>
    <dbReference type="NCBI Taxonomy" id="1481888"/>
    <lineage>
        <taxon>Eukaryota</taxon>
        <taxon>Sar</taxon>
        <taxon>Alveolata</taxon>
        <taxon>Ciliophora</taxon>
        <taxon>Postciliodesmatophora</taxon>
        <taxon>Heterotrichea</taxon>
        <taxon>Heterotrichida</taxon>
        <taxon>Blepharismidae</taxon>
        <taxon>Blepharisma</taxon>
    </lineage>
</organism>
<dbReference type="PROSITE" id="PS00028">
    <property type="entry name" value="ZINC_FINGER_C2H2_1"/>
    <property type="match status" value="1"/>
</dbReference>
<dbReference type="EMBL" id="CAJZBQ010000046">
    <property type="protein sequence ID" value="CAG9328372.1"/>
    <property type="molecule type" value="Genomic_DNA"/>
</dbReference>
<dbReference type="PROSITE" id="PS50157">
    <property type="entry name" value="ZINC_FINGER_C2H2_2"/>
    <property type="match status" value="1"/>
</dbReference>
<keyword evidence="1" id="KW-0862">Zinc</keyword>
<name>A0AAU9K321_9CILI</name>
<evidence type="ECO:0000313" key="3">
    <source>
        <dbReference type="EMBL" id="CAG9328372.1"/>
    </source>
</evidence>
<dbReference type="Proteomes" id="UP001162131">
    <property type="component" value="Unassembled WGS sequence"/>
</dbReference>
<evidence type="ECO:0000313" key="4">
    <source>
        <dbReference type="Proteomes" id="UP001162131"/>
    </source>
</evidence>
<keyword evidence="1" id="KW-0863">Zinc-finger</keyword>
<dbReference type="GO" id="GO:0008270">
    <property type="term" value="F:zinc ion binding"/>
    <property type="evidence" value="ECO:0007669"/>
    <property type="project" value="UniProtKB-KW"/>
</dbReference>
<dbReference type="Gene3D" id="3.30.160.60">
    <property type="entry name" value="Classic Zinc Finger"/>
    <property type="match status" value="1"/>
</dbReference>